<keyword evidence="1" id="KW-0472">Membrane</keyword>
<evidence type="ECO:0000313" key="3">
    <source>
        <dbReference type="Proteomes" id="UP001614394"/>
    </source>
</evidence>
<dbReference type="Proteomes" id="UP001614394">
    <property type="component" value="Unassembled WGS sequence"/>
</dbReference>
<accession>A0ABW8CG98</accession>
<keyword evidence="3" id="KW-1185">Reference proteome</keyword>
<keyword evidence="1" id="KW-0812">Transmembrane</keyword>
<sequence length="68" mass="6777">MTSISTHVNDASPELFGELTMAGGARHLSDLTPVMATPAAFAVGVAVSVGVYAAGYAVGAYAGHNNPN</sequence>
<gene>
    <name evidence="2" type="ORF">ACIGXA_33560</name>
</gene>
<evidence type="ECO:0000313" key="2">
    <source>
        <dbReference type="EMBL" id="MFI9105448.1"/>
    </source>
</evidence>
<reference evidence="2 3" key="1">
    <citation type="submission" date="2024-10" db="EMBL/GenBank/DDBJ databases">
        <title>The Natural Products Discovery Center: Release of the First 8490 Sequenced Strains for Exploring Actinobacteria Biosynthetic Diversity.</title>
        <authorList>
            <person name="Kalkreuter E."/>
            <person name="Kautsar S.A."/>
            <person name="Yang D."/>
            <person name="Bader C.D."/>
            <person name="Teijaro C.N."/>
            <person name="Fluegel L."/>
            <person name="Davis C.M."/>
            <person name="Simpson J.R."/>
            <person name="Lauterbach L."/>
            <person name="Steele A.D."/>
            <person name="Gui C."/>
            <person name="Meng S."/>
            <person name="Li G."/>
            <person name="Viehrig K."/>
            <person name="Ye F."/>
            <person name="Su P."/>
            <person name="Kiefer A.F."/>
            <person name="Nichols A."/>
            <person name="Cepeda A.J."/>
            <person name="Yan W."/>
            <person name="Fan B."/>
            <person name="Jiang Y."/>
            <person name="Adhikari A."/>
            <person name="Zheng C.-J."/>
            <person name="Schuster L."/>
            <person name="Cowan T.M."/>
            <person name="Smanski M.J."/>
            <person name="Chevrette M.G."/>
            <person name="De Carvalho L.P.S."/>
            <person name="Shen B."/>
        </authorList>
    </citation>
    <scope>NUCLEOTIDE SEQUENCE [LARGE SCALE GENOMIC DNA]</scope>
    <source>
        <strain evidence="2 3">NPDC053399</strain>
    </source>
</reference>
<evidence type="ECO:0000256" key="1">
    <source>
        <dbReference type="SAM" id="Phobius"/>
    </source>
</evidence>
<keyword evidence="1" id="KW-1133">Transmembrane helix</keyword>
<organism evidence="2 3">
    <name type="scientific">Streptomyces fildesensis</name>
    <dbReference type="NCBI Taxonomy" id="375757"/>
    <lineage>
        <taxon>Bacteria</taxon>
        <taxon>Bacillati</taxon>
        <taxon>Actinomycetota</taxon>
        <taxon>Actinomycetes</taxon>
        <taxon>Kitasatosporales</taxon>
        <taxon>Streptomycetaceae</taxon>
        <taxon>Streptomyces</taxon>
    </lineage>
</organism>
<dbReference type="RefSeq" id="WP_399656130.1">
    <property type="nucleotide sequence ID" value="NZ_JBITYG010000012.1"/>
</dbReference>
<comment type="caution">
    <text evidence="2">The sequence shown here is derived from an EMBL/GenBank/DDBJ whole genome shotgun (WGS) entry which is preliminary data.</text>
</comment>
<proteinExistence type="predicted"/>
<feature type="transmembrane region" description="Helical" evidence="1">
    <location>
        <begin position="39"/>
        <end position="62"/>
    </location>
</feature>
<name>A0ABW8CG98_9ACTN</name>
<protein>
    <submittedName>
        <fullName evidence="2">Uncharacterized protein</fullName>
    </submittedName>
</protein>
<dbReference type="EMBL" id="JBITYG010000012">
    <property type="protein sequence ID" value="MFI9105448.1"/>
    <property type="molecule type" value="Genomic_DNA"/>
</dbReference>